<dbReference type="Proteomes" id="UP000033066">
    <property type="component" value="Chromosome"/>
</dbReference>
<dbReference type="RefSeq" id="WP_048109711.1">
    <property type="nucleotide sequence ID" value="NZ_CP009517.1"/>
</dbReference>
<sequence length="394" mass="45683">MMPVGSPAIGEDFIDREHEIKQILATLEKDNVLLAAPRRFGKTSIMRKLEKELSGNDSIVVFLDVESVYSPQRFLSETIMELTEFEEFSEKSGFRSQVKKICKCVQDNVEEIEVPTIIKARLRSSVEEGLEEYWVDKSDALFKIINSTNVKIYFVFDEFPIAIKNMNPLDAEMFLSWFRKLRQTCTNVRFIVGGSVSIERVLRTIGGTNVINDFKIIRVNGFERDVALKIVENVFDDESWEYTPLLGDKILDCVGESYIPYFVGIMLSTIVDEQIITGKAVDEVLIEDVYNNRLLGSKCKHYFDPYFKRLKVFYQEMDVKAAKAILGRVSTTENYPIELAFDAFQQETGSHDYERFLDLISDLENDFYIENDYGKLNFYSKVLKDWWRIFHGNI</sequence>
<gene>
    <name evidence="2" type="ORF">MSBR3_3418</name>
</gene>
<accession>A0A0E3SND3</accession>
<dbReference type="SUPFAM" id="SSF52540">
    <property type="entry name" value="P-loop containing nucleoside triphosphate hydrolases"/>
    <property type="match status" value="1"/>
</dbReference>
<dbReference type="KEGG" id="mbak:MSBR3_3418"/>
<proteinExistence type="predicted"/>
<dbReference type="EMBL" id="CP009517">
    <property type="protein sequence ID" value="AKB83996.1"/>
    <property type="molecule type" value="Genomic_DNA"/>
</dbReference>
<dbReference type="PANTHER" id="PTHR34301:SF8">
    <property type="entry name" value="ATPASE DOMAIN-CONTAINING PROTEIN"/>
    <property type="match status" value="1"/>
</dbReference>
<feature type="domain" description="ATPase" evidence="1">
    <location>
        <begin position="13"/>
        <end position="231"/>
    </location>
</feature>
<dbReference type="Gene3D" id="3.40.50.300">
    <property type="entry name" value="P-loop containing nucleotide triphosphate hydrolases"/>
    <property type="match status" value="1"/>
</dbReference>
<dbReference type="InterPro" id="IPR011579">
    <property type="entry name" value="ATPase_dom"/>
</dbReference>
<dbReference type="HOGENOM" id="CLU_054748_0_0_2"/>
<evidence type="ECO:0000259" key="1">
    <source>
        <dbReference type="Pfam" id="PF01637"/>
    </source>
</evidence>
<keyword evidence="3" id="KW-1185">Reference proteome</keyword>
<dbReference type="GO" id="GO:0005524">
    <property type="term" value="F:ATP binding"/>
    <property type="evidence" value="ECO:0007669"/>
    <property type="project" value="InterPro"/>
</dbReference>
<name>A0A0E3SND3_METBA</name>
<dbReference type="PATRIC" id="fig|1434107.4.peg.4290"/>
<dbReference type="STRING" id="1434107.MSBR3_3418"/>
<protein>
    <submittedName>
        <fullName evidence="2">ATPase (AAA+ superfamily)</fullName>
    </submittedName>
</protein>
<dbReference type="OrthoDB" id="132045at2157"/>
<dbReference type="InterPro" id="IPR027417">
    <property type="entry name" value="P-loop_NTPase"/>
</dbReference>
<reference evidence="2" key="1">
    <citation type="submission" date="2014-07" db="EMBL/GenBank/DDBJ databases">
        <title>Methanogenic archaea and the global carbon cycle.</title>
        <authorList>
            <person name="Henriksen J.R."/>
            <person name="Luke J."/>
            <person name="Reinhart S."/>
            <person name="Benedict M.N."/>
            <person name="Youngblut N.D."/>
            <person name="Metcalf M.E."/>
            <person name="Whitaker R.J."/>
            <person name="Metcalf W.W."/>
        </authorList>
    </citation>
    <scope>NUCLEOTIDE SEQUENCE [LARGE SCALE GENOMIC DNA]</scope>
    <source>
        <strain evidence="2">3</strain>
    </source>
</reference>
<dbReference type="AlphaFoldDB" id="A0A0E3SND3"/>
<evidence type="ECO:0000313" key="3">
    <source>
        <dbReference type="Proteomes" id="UP000033066"/>
    </source>
</evidence>
<evidence type="ECO:0000313" key="2">
    <source>
        <dbReference type="EMBL" id="AKB83996.1"/>
    </source>
</evidence>
<dbReference type="Pfam" id="PF01637">
    <property type="entry name" value="ATPase_2"/>
    <property type="match status" value="1"/>
</dbReference>
<dbReference type="PANTHER" id="PTHR34301">
    <property type="entry name" value="DNA-BINDING PROTEIN-RELATED"/>
    <property type="match status" value="1"/>
</dbReference>
<organism evidence="2 3">
    <name type="scientific">Methanosarcina barkeri 3</name>
    <dbReference type="NCBI Taxonomy" id="1434107"/>
    <lineage>
        <taxon>Archaea</taxon>
        <taxon>Methanobacteriati</taxon>
        <taxon>Methanobacteriota</taxon>
        <taxon>Stenosarchaea group</taxon>
        <taxon>Methanomicrobia</taxon>
        <taxon>Methanosarcinales</taxon>
        <taxon>Methanosarcinaceae</taxon>
        <taxon>Methanosarcina</taxon>
    </lineage>
</organism>
<dbReference type="GeneID" id="24791085"/>